<dbReference type="InterPro" id="IPR036163">
    <property type="entry name" value="HMA_dom_sf"/>
</dbReference>
<name>A0ABY3W2H4_9MICC</name>
<dbReference type="Gene3D" id="3.30.70.100">
    <property type="match status" value="1"/>
</dbReference>
<evidence type="ECO:0000259" key="1">
    <source>
        <dbReference type="PROSITE" id="PS50846"/>
    </source>
</evidence>
<dbReference type="Pfam" id="PF00403">
    <property type="entry name" value="HMA"/>
    <property type="match status" value="1"/>
</dbReference>
<dbReference type="InterPro" id="IPR006121">
    <property type="entry name" value="HMA_dom"/>
</dbReference>
<keyword evidence="3" id="KW-1185">Reference proteome</keyword>
<reference evidence="2 3" key="1">
    <citation type="submission" date="2022-03" db="EMBL/GenBank/DDBJ databases">
        <title>Isotopic signatures of nitrous oxide derived from detoxification processes.</title>
        <authorList>
            <person name="Behrendt U."/>
            <person name="Buchen C."/>
            <person name="Well R."/>
            <person name="Ulrich A."/>
            <person name="Rohe L."/>
            <person name="Kolb S."/>
            <person name="Schloter M."/>
            <person name="Horn M.A."/>
            <person name="Augustin J."/>
        </authorList>
    </citation>
    <scope>NUCLEOTIDE SEQUENCE [LARGE SCALE GENOMIC DNA]</scope>
    <source>
        <strain evidence="2 3">S4-C24</strain>
    </source>
</reference>
<protein>
    <submittedName>
        <fullName evidence="2">Heavy-metal-associated domain-containing protein</fullName>
    </submittedName>
</protein>
<gene>
    <name evidence="2" type="ORF">MNQ99_09415</name>
</gene>
<dbReference type="PROSITE" id="PS50846">
    <property type="entry name" value="HMA_2"/>
    <property type="match status" value="1"/>
</dbReference>
<feature type="domain" description="HMA" evidence="1">
    <location>
        <begin position="1"/>
        <end position="60"/>
    </location>
</feature>
<accession>A0ABY3W2H4</accession>
<sequence>MTCGHCASSVAQALSALDGVRDVQIALVPDGISTVTLAASLPLDEGTVRSAVAEAGYELITS</sequence>
<organism evidence="2 3">
    <name type="scientific">Arthrobacter sulfonylureivorans</name>
    <dbReference type="NCBI Taxonomy" id="2486855"/>
    <lineage>
        <taxon>Bacteria</taxon>
        <taxon>Bacillati</taxon>
        <taxon>Actinomycetota</taxon>
        <taxon>Actinomycetes</taxon>
        <taxon>Micrococcales</taxon>
        <taxon>Micrococcaceae</taxon>
        <taxon>Arthrobacter</taxon>
    </lineage>
</organism>
<dbReference type="EMBL" id="CP093326">
    <property type="protein sequence ID" value="UNK44235.1"/>
    <property type="molecule type" value="Genomic_DNA"/>
</dbReference>
<evidence type="ECO:0000313" key="3">
    <source>
        <dbReference type="Proteomes" id="UP000829069"/>
    </source>
</evidence>
<dbReference type="CDD" id="cd00371">
    <property type="entry name" value="HMA"/>
    <property type="match status" value="1"/>
</dbReference>
<dbReference type="Proteomes" id="UP000829069">
    <property type="component" value="Chromosome"/>
</dbReference>
<evidence type="ECO:0000313" key="2">
    <source>
        <dbReference type="EMBL" id="UNK44235.1"/>
    </source>
</evidence>
<dbReference type="SUPFAM" id="SSF55008">
    <property type="entry name" value="HMA, heavy metal-associated domain"/>
    <property type="match status" value="1"/>
</dbReference>
<proteinExistence type="predicted"/>